<keyword evidence="2" id="KW-1185">Reference proteome</keyword>
<comment type="caution">
    <text evidence="1">The sequence shown here is derived from an EMBL/GenBank/DDBJ whole genome shotgun (WGS) entry which is preliminary data.</text>
</comment>
<evidence type="ECO:0000313" key="2">
    <source>
        <dbReference type="Proteomes" id="UP000257109"/>
    </source>
</evidence>
<sequence length="113" mass="12827">MSCFARESEIKGVFFSNQPMLVLVSNETCLNSKIVPSYLPIFDVQDIFLGEVPSGLPSIRGIEHHIDLNPGTYQHLGKNALPHLEFAYNRTIQSTFYSPFEKTEFVRALYAKD</sequence>
<dbReference type="EMBL" id="QJKJ01001571">
    <property type="protein sequence ID" value="RDY06990.1"/>
    <property type="molecule type" value="Genomic_DNA"/>
</dbReference>
<proteinExistence type="predicted"/>
<feature type="non-terminal residue" evidence="1">
    <location>
        <position position="1"/>
    </location>
</feature>
<reference evidence="1" key="1">
    <citation type="submission" date="2018-05" db="EMBL/GenBank/DDBJ databases">
        <title>Draft genome of Mucuna pruriens seed.</title>
        <authorList>
            <person name="Nnadi N.E."/>
            <person name="Vos R."/>
            <person name="Hasami M.H."/>
            <person name="Devisetty U.K."/>
            <person name="Aguiy J.C."/>
        </authorList>
    </citation>
    <scope>NUCLEOTIDE SEQUENCE [LARGE SCALE GENOMIC DNA]</scope>
    <source>
        <strain evidence="1">JCA_2017</strain>
    </source>
</reference>
<dbReference type="Proteomes" id="UP000257109">
    <property type="component" value="Unassembled WGS sequence"/>
</dbReference>
<protein>
    <submittedName>
        <fullName evidence="1">Uncharacterized protein</fullName>
    </submittedName>
</protein>
<organism evidence="1 2">
    <name type="scientific">Mucuna pruriens</name>
    <name type="common">Velvet bean</name>
    <name type="synonym">Dolichos pruriens</name>
    <dbReference type="NCBI Taxonomy" id="157652"/>
    <lineage>
        <taxon>Eukaryota</taxon>
        <taxon>Viridiplantae</taxon>
        <taxon>Streptophyta</taxon>
        <taxon>Embryophyta</taxon>
        <taxon>Tracheophyta</taxon>
        <taxon>Spermatophyta</taxon>
        <taxon>Magnoliopsida</taxon>
        <taxon>eudicotyledons</taxon>
        <taxon>Gunneridae</taxon>
        <taxon>Pentapetalae</taxon>
        <taxon>rosids</taxon>
        <taxon>fabids</taxon>
        <taxon>Fabales</taxon>
        <taxon>Fabaceae</taxon>
        <taxon>Papilionoideae</taxon>
        <taxon>50 kb inversion clade</taxon>
        <taxon>NPAAA clade</taxon>
        <taxon>indigoferoid/millettioid clade</taxon>
        <taxon>Phaseoleae</taxon>
        <taxon>Mucuna</taxon>
    </lineage>
</organism>
<name>A0A371HW26_MUCPR</name>
<evidence type="ECO:0000313" key="1">
    <source>
        <dbReference type="EMBL" id="RDY06990.1"/>
    </source>
</evidence>
<gene>
    <name evidence="1" type="ORF">CR513_08962</name>
</gene>
<accession>A0A371HW26</accession>
<dbReference type="AlphaFoldDB" id="A0A371HW26"/>